<evidence type="ECO:0000313" key="1">
    <source>
        <dbReference type="EMBL" id="GBM67263.1"/>
    </source>
</evidence>
<dbReference type="AlphaFoldDB" id="A0A4Y2HQ37"/>
<name>A0A4Y2HQ37_ARAVE</name>
<proteinExistence type="predicted"/>
<reference evidence="1 2" key="1">
    <citation type="journal article" date="2019" name="Sci. Rep.">
        <title>Orb-weaving spider Araneus ventricosus genome elucidates the spidroin gene catalogue.</title>
        <authorList>
            <person name="Kono N."/>
            <person name="Nakamura H."/>
            <person name="Ohtoshi R."/>
            <person name="Moran D.A.P."/>
            <person name="Shinohara A."/>
            <person name="Yoshida Y."/>
            <person name="Fujiwara M."/>
            <person name="Mori M."/>
            <person name="Tomita M."/>
            <person name="Arakawa K."/>
        </authorList>
    </citation>
    <scope>NUCLEOTIDE SEQUENCE [LARGE SCALE GENOMIC DNA]</scope>
</reference>
<sequence>MPKQKSCSTNDGNTARKFFRHPEETEEITGVEFNLIKRLGIILECINCNIKINLEKFAEFTRVSQNIYLRNYSWPKILVTLRDIIEACILPIGSYSEEAQEARNKHNRQ</sequence>
<dbReference type="EMBL" id="BGPR01002072">
    <property type="protein sequence ID" value="GBM67263.1"/>
    <property type="molecule type" value="Genomic_DNA"/>
</dbReference>
<dbReference type="OrthoDB" id="8197165at2759"/>
<gene>
    <name evidence="1" type="ORF">AVEN_213595_1</name>
</gene>
<dbReference type="Proteomes" id="UP000499080">
    <property type="component" value="Unassembled WGS sequence"/>
</dbReference>
<organism evidence="1 2">
    <name type="scientific">Araneus ventricosus</name>
    <name type="common">Orbweaver spider</name>
    <name type="synonym">Epeira ventricosa</name>
    <dbReference type="NCBI Taxonomy" id="182803"/>
    <lineage>
        <taxon>Eukaryota</taxon>
        <taxon>Metazoa</taxon>
        <taxon>Ecdysozoa</taxon>
        <taxon>Arthropoda</taxon>
        <taxon>Chelicerata</taxon>
        <taxon>Arachnida</taxon>
        <taxon>Araneae</taxon>
        <taxon>Araneomorphae</taxon>
        <taxon>Entelegynae</taxon>
        <taxon>Araneoidea</taxon>
        <taxon>Araneidae</taxon>
        <taxon>Araneus</taxon>
    </lineage>
</organism>
<evidence type="ECO:0000313" key="2">
    <source>
        <dbReference type="Proteomes" id="UP000499080"/>
    </source>
</evidence>
<comment type="caution">
    <text evidence="1">The sequence shown here is derived from an EMBL/GenBank/DDBJ whole genome shotgun (WGS) entry which is preliminary data.</text>
</comment>
<accession>A0A4Y2HQ37</accession>
<keyword evidence="2" id="KW-1185">Reference proteome</keyword>
<protein>
    <submittedName>
        <fullName evidence="1">Uncharacterized protein</fullName>
    </submittedName>
</protein>